<evidence type="ECO:0000259" key="11">
    <source>
        <dbReference type="Pfam" id="PF02541"/>
    </source>
</evidence>
<comment type="subcellular location">
    <subcellularLocation>
        <location evidence="2">Cell membrane</location>
        <topology evidence="2">Peripheral membrane protein</topology>
    </subcellularLocation>
</comment>
<dbReference type="FunFam" id="3.30.420.40:FF:000023">
    <property type="entry name" value="Guanosine-5'-triphosphate,3'-diphosphate pyrophosphatase"/>
    <property type="match status" value="1"/>
</dbReference>
<dbReference type="NCBIfam" id="TIGR03706">
    <property type="entry name" value="exo_poly_only"/>
    <property type="match status" value="1"/>
</dbReference>
<dbReference type="GO" id="GO:0004309">
    <property type="term" value="F:exopolyphosphatase activity"/>
    <property type="evidence" value="ECO:0007669"/>
    <property type="project" value="UniProtKB-EC"/>
</dbReference>
<keyword evidence="8" id="KW-0378">Hydrolase</keyword>
<evidence type="ECO:0000256" key="1">
    <source>
        <dbReference type="ARBA" id="ARBA00001946"/>
    </source>
</evidence>
<dbReference type="Gene3D" id="3.30.420.40">
    <property type="match status" value="1"/>
</dbReference>
<evidence type="ECO:0000256" key="9">
    <source>
        <dbReference type="ARBA" id="ARBA00023136"/>
    </source>
</evidence>
<dbReference type="Pfam" id="PF21447">
    <property type="entry name" value="Ppx-GppA_III"/>
    <property type="match status" value="1"/>
</dbReference>
<dbReference type="GO" id="GO:0006798">
    <property type="term" value="P:polyphosphate catabolic process"/>
    <property type="evidence" value="ECO:0007669"/>
    <property type="project" value="TreeGrafter"/>
</dbReference>
<feature type="domain" description="Ppx/GppA phosphatase N-terminal" evidence="11">
    <location>
        <begin position="32"/>
        <end position="315"/>
    </location>
</feature>
<dbReference type="GO" id="GO:0005886">
    <property type="term" value="C:plasma membrane"/>
    <property type="evidence" value="ECO:0007669"/>
    <property type="project" value="UniProtKB-SubCell"/>
</dbReference>
<reference evidence="13 14" key="1">
    <citation type="submission" date="2015-12" db="EMBL/GenBank/DDBJ databases">
        <title>Intraspecies pangenome expansion in the marine bacterium Alteromonas.</title>
        <authorList>
            <person name="Lopez-Perez M."/>
            <person name="Rodriguez-Valera F."/>
        </authorList>
    </citation>
    <scope>NUCLEOTIDE SEQUENCE [LARGE SCALE GENOMIC DNA]</scope>
    <source>
        <strain evidence="13 14">UM8</strain>
    </source>
</reference>
<comment type="similarity">
    <text evidence="3">Belongs to the GppA/Ppx family.</text>
</comment>
<dbReference type="PIRSF" id="PIRSF001267">
    <property type="entry name" value="Pyrophosphatase_GppA_Ppx"/>
    <property type="match status" value="1"/>
</dbReference>
<dbReference type="Pfam" id="PF02541">
    <property type="entry name" value="Ppx-GppA"/>
    <property type="match status" value="1"/>
</dbReference>
<comment type="cofactor">
    <cofactor evidence="1">
        <name>Mg(2+)</name>
        <dbReference type="ChEBI" id="CHEBI:18420"/>
    </cofactor>
</comment>
<dbReference type="InterPro" id="IPR030673">
    <property type="entry name" value="PyroPPase_GppA_Ppx"/>
</dbReference>
<dbReference type="SUPFAM" id="SSF53067">
    <property type="entry name" value="Actin-like ATPase domain"/>
    <property type="match status" value="2"/>
</dbReference>
<dbReference type="AlphaFoldDB" id="A0AAC8XHI4"/>
<dbReference type="RefSeq" id="WP_015066304.1">
    <property type="nucleotide sequence ID" value="NZ_CP013928.1"/>
</dbReference>
<keyword evidence="9" id="KW-0472">Membrane</keyword>
<dbReference type="EMBL" id="CP013928">
    <property type="protein sequence ID" value="AMJ77533.1"/>
    <property type="molecule type" value="Genomic_DNA"/>
</dbReference>
<dbReference type="InterPro" id="IPR003695">
    <property type="entry name" value="Ppx_GppA_N"/>
</dbReference>
<dbReference type="SUPFAM" id="SSF109604">
    <property type="entry name" value="HD-domain/PDEase-like"/>
    <property type="match status" value="1"/>
</dbReference>
<evidence type="ECO:0000313" key="13">
    <source>
        <dbReference type="EMBL" id="AMJ77533.1"/>
    </source>
</evidence>
<evidence type="ECO:0000256" key="5">
    <source>
        <dbReference type="ARBA" id="ARBA00012451"/>
    </source>
</evidence>
<dbReference type="Proteomes" id="UP000061468">
    <property type="component" value="Chromosome"/>
</dbReference>
<dbReference type="EC" id="3.6.1.11" evidence="5"/>
<dbReference type="PANTHER" id="PTHR30005:SF14">
    <property type="entry name" value="EXOPOLYPHOSPHATASE"/>
    <property type="match status" value="1"/>
</dbReference>
<sequence length="520" mass="57953">MTQHETVFNDVETREVSKVAALDIGSNSFHLVVARIVAGSVQILHRVKQKVRLAEGLNKDDILSEEAMERGLAMLKVVAESLKGFEPDSVRIVATHTLRKARNARDFISAAKDILPYPIEVISGVEEARLIYSGVAHTNHADGQQLVIDIGGGSTEFVIGEGFTPLLCRSLQMGCVSYTQRFFPDGELKSKAFERAITAAQQELEMIDNKYRRLGWVQCVGTSGTIRSLFTLCQQDRPNGHDIPVTLKSLRNLMKQFVSAGHVDKLAYPDLSEDRRVVIAGGLAILIAVFKALEIDGLVYSPAALREGVLYQMEDELHHADIRGRTASSLARRYDVDTTQATMVLNTTLALFGEVEKAWKLKGKDFKSMLGWAALLHEVGMQINSRGIQKHSAYILGNVDMPGFTQEQQLLLATLVRFHRKKIRTNELPSFNLFDEHSIKRLIALLRLGVLLNIKRQEGFLPELKVNVDKSELTITFPDGWLDEKPIISADLLRESHYWKALGLKLTVLPDISEIHPSAG</sequence>
<evidence type="ECO:0000256" key="6">
    <source>
        <dbReference type="ARBA" id="ARBA00020416"/>
    </source>
</evidence>
<accession>A0AAC8XHI4</accession>
<dbReference type="InterPro" id="IPR043129">
    <property type="entry name" value="ATPase_NBD"/>
</dbReference>
<protein>
    <recommendedName>
        <fullName evidence="6">Exopolyphosphatase</fullName>
        <ecNumber evidence="5">3.6.1.11</ecNumber>
    </recommendedName>
</protein>
<dbReference type="Gene3D" id="3.30.420.150">
    <property type="entry name" value="Exopolyphosphatase. Domain 2"/>
    <property type="match status" value="1"/>
</dbReference>
<evidence type="ECO:0000256" key="10">
    <source>
        <dbReference type="ARBA" id="ARBA00047607"/>
    </source>
</evidence>
<organism evidence="13 14">
    <name type="scientific">Alteromonas mediterranea</name>
    <dbReference type="NCBI Taxonomy" id="314275"/>
    <lineage>
        <taxon>Bacteria</taxon>
        <taxon>Pseudomonadati</taxon>
        <taxon>Pseudomonadota</taxon>
        <taxon>Gammaproteobacteria</taxon>
        <taxon>Alteromonadales</taxon>
        <taxon>Alteromonadaceae</taxon>
        <taxon>Alteromonas/Salinimonas group</taxon>
        <taxon>Alteromonas</taxon>
    </lineage>
</organism>
<feature type="domain" description="Ppx/GppA phosphatase C-terminal" evidence="12">
    <location>
        <begin position="322"/>
        <end position="495"/>
    </location>
</feature>
<dbReference type="FunFam" id="3.30.420.150:FF:000001">
    <property type="entry name" value="Guanosine-5'-triphosphate,3'-diphosphate pyrophosphatase"/>
    <property type="match status" value="1"/>
</dbReference>
<evidence type="ECO:0000256" key="4">
    <source>
        <dbReference type="ARBA" id="ARBA00011738"/>
    </source>
</evidence>
<dbReference type="InterPro" id="IPR048950">
    <property type="entry name" value="Ppx_GppA_C"/>
</dbReference>
<proteinExistence type="inferred from homology"/>
<evidence type="ECO:0000256" key="3">
    <source>
        <dbReference type="ARBA" id="ARBA00007125"/>
    </source>
</evidence>
<gene>
    <name evidence="13" type="ORF">AV942_04000</name>
</gene>
<evidence type="ECO:0000256" key="7">
    <source>
        <dbReference type="ARBA" id="ARBA00022475"/>
    </source>
</evidence>
<evidence type="ECO:0000259" key="12">
    <source>
        <dbReference type="Pfam" id="PF21447"/>
    </source>
</evidence>
<evidence type="ECO:0000256" key="2">
    <source>
        <dbReference type="ARBA" id="ARBA00004202"/>
    </source>
</evidence>
<comment type="catalytic activity">
    <reaction evidence="10">
        <text>[phosphate](n) + H2O = [phosphate](n-1) + phosphate + H(+)</text>
        <dbReference type="Rhea" id="RHEA:21528"/>
        <dbReference type="Rhea" id="RHEA-COMP:9859"/>
        <dbReference type="Rhea" id="RHEA-COMP:14279"/>
        <dbReference type="ChEBI" id="CHEBI:15377"/>
        <dbReference type="ChEBI" id="CHEBI:15378"/>
        <dbReference type="ChEBI" id="CHEBI:16838"/>
        <dbReference type="ChEBI" id="CHEBI:43474"/>
        <dbReference type="EC" id="3.6.1.11"/>
    </reaction>
</comment>
<evidence type="ECO:0000313" key="14">
    <source>
        <dbReference type="Proteomes" id="UP000061468"/>
    </source>
</evidence>
<comment type="subunit">
    <text evidence="4">Homodimer.</text>
</comment>
<dbReference type="Gene3D" id="1.10.3210.10">
    <property type="entry name" value="Hypothetical protein af1432"/>
    <property type="match status" value="1"/>
</dbReference>
<dbReference type="InterPro" id="IPR022371">
    <property type="entry name" value="Exopolyphosphatase"/>
</dbReference>
<evidence type="ECO:0000256" key="8">
    <source>
        <dbReference type="ARBA" id="ARBA00022801"/>
    </source>
</evidence>
<keyword evidence="7" id="KW-1003">Cell membrane</keyword>
<name>A0AAC8XHI4_9ALTE</name>
<dbReference type="PANTHER" id="PTHR30005">
    <property type="entry name" value="EXOPOLYPHOSPHATASE"/>
    <property type="match status" value="1"/>
</dbReference>
<dbReference type="InterPro" id="IPR050273">
    <property type="entry name" value="GppA/Ppx_hydrolase"/>
</dbReference>